<dbReference type="GeneID" id="10838007"/>
<gene>
    <name evidence="1" type="ordered locus">PYCH_14360</name>
</gene>
<proteinExistence type="predicted"/>
<evidence type="ECO:0000313" key="1">
    <source>
        <dbReference type="EMBL" id="AEH25106.1"/>
    </source>
</evidence>
<dbReference type="EMBL" id="CP002779">
    <property type="protein sequence ID" value="AEH25106.1"/>
    <property type="molecule type" value="Genomic_DNA"/>
</dbReference>
<dbReference type="KEGG" id="pya:PYCH_14360"/>
<keyword evidence="2" id="KW-1185">Reference proteome</keyword>
<dbReference type="Proteomes" id="UP000008386">
    <property type="component" value="Chromosome"/>
</dbReference>
<organism evidence="1 2">
    <name type="scientific">Pyrococcus yayanosii (strain CH1 / JCM 16557)</name>
    <dbReference type="NCBI Taxonomy" id="529709"/>
    <lineage>
        <taxon>Archaea</taxon>
        <taxon>Methanobacteriati</taxon>
        <taxon>Methanobacteriota</taxon>
        <taxon>Thermococci</taxon>
        <taxon>Thermococcales</taxon>
        <taxon>Thermococcaceae</taxon>
        <taxon>Pyrococcus</taxon>
    </lineage>
</organism>
<dbReference type="HOGENOM" id="CLU_2127939_0_0_2"/>
<dbReference type="STRING" id="529709.PYCH_14360"/>
<dbReference type="OrthoDB" id="89113at2157"/>
<protein>
    <submittedName>
        <fullName evidence="1">Uncharacterized protein</fullName>
    </submittedName>
</protein>
<name>F8AG48_PYRYC</name>
<accession>F8AG48</accession>
<dbReference type="eggNOG" id="arCOG07101">
    <property type="taxonomic scope" value="Archaea"/>
</dbReference>
<evidence type="ECO:0000313" key="2">
    <source>
        <dbReference type="Proteomes" id="UP000008386"/>
    </source>
</evidence>
<dbReference type="AlphaFoldDB" id="F8AG48"/>
<dbReference type="RefSeq" id="WP_013906162.1">
    <property type="nucleotide sequence ID" value="NC_015680.1"/>
</dbReference>
<reference evidence="1 2" key="1">
    <citation type="journal article" date="2011" name="J. Bacteriol.">
        <title>Complete genome sequence of the obligate piezophilic hyperthermophilic archaeon Pyrococcus yayanosii CH1.</title>
        <authorList>
            <person name="Jun X."/>
            <person name="Lupeng L."/>
            <person name="Minjuan X."/>
            <person name="Oger P."/>
            <person name="Fengping W."/>
            <person name="Jebbar M."/>
            <person name="Xiang X."/>
        </authorList>
    </citation>
    <scope>NUCLEOTIDE SEQUENCE [LARGE SCALE GENOMIC DNA]</scope>
    <source>
        <strain evidence="2">CH1 / JCM 16557</strain>
    </source>
</reference>
<sequence length="113" mass="13599">MPRRLKYPPYVVVRIPRDMVEVYETNILDLVFGENGDMARRIVDYIKKNERIYPDEYKEIIKDSSERMRYYRTLRKMISLGMLKRGKDGSYILSDEFALKLGAMIEKWRAILR</sequence>